<dbReference type="InterPro" id="IPR012373">
    <property type="entry name" value="Ferrdict_sens_TM"/>
</dbReference>
<dbReference type="AlphaFoldDB" id="A0A419W6S1"/>
<dbReference type="InterPro" id="IPR032508">
    <property type="entry name" value="FecR_C"/>
</dbReference>
<dbReference type="GO" id="GO:0016989">
    <property type="term" value="F:sigma factor antagonist activity"/>
    <property type="evidence" value="ECO:0007669"/>
    <property type="project" value="TreeGrafter"/>
</dbReference>
<keyword evidence="1" id="KW-0472">Membrane</keyword>
<dbReference type="RefSeq" id="WP_120272409.1">
    <property type="nucleotide sequence ID" value="NZ_RAPN01000001.1"/>
</dbReference>
<keyword evidence="1" id="KW-1133">Transmembrane helix</keyword>
<dbReference type="PIRSF" id="PIRSF018266">
    <property type="entry name" value="FecR"/>
    <property type="match status" value="1"/>
</dbReference>
<keyword evidence="5" id="KW-1185">Reference proteome</keyword>
<accession>A0A419W6S1</accession>
<gene>
    <name evidence="4" type="ORF">BC643_1421</name>
</gene>
<evidence type="ECO:0000256" key="1">
    <source>
        <dbReference type="SAM" id="Phobius"/>
    </source>
</evidence>
<dbReference type="Gene3D" id="2.60.120.1440">
    <property type="match status" value="1"/>
</dbReference>
<dbReference type="Proteomes" id="UP000283387">
    <property type="component" value="Unassembled WGS sequence"/>
</dbReference>
<organism evidence="4 5">
    <name type="scientific">Mangrovibacterium diazotrophicum</name>
    <dbReference type="NCBI Taxonomy" id="1261403"/>
    <lineage>
        <taxon>Bacteria</taxon>
        <taxon>Pseudomonadati</taxon>
        <taxon>Bacteroidota</taxon>
        <taxon>Bacteroidia</taxon>
        <taxon>Marinilabiliales</taxon>
        <taxon>Prolixibacteraceae</taxon>
        <taxon>Mangrovibacterium</taxon>
    </lineage>
</organism>
<evidence type="ECO:0000313" key="4">
    <source>
        <dbReference type="EMBL" id="RKD91072.1"/>
    </source>
</evidence>
<proteinExistence type="predicted"/>
<dbReference type="Pfam" id="PF04773">
    <property type="entry name" value="FecR"/>
    <property type="match status" value="1"/>
</dbReference>
<feature type="transmembrane region" description="Helical" evidence="1">
    <location>
        <begin position="67"/>
        <end position="89"/>
    </location>
</feature>
<dbReference type="OrthoDB" id="1097347at2"/>
<keyword evidence="1" id="KW-0812">Transmembrane</keyword>
<dbReference type="EMBL" id="RAPN01000001">
    <property type="protein sequence ID" value="RKD91072.1"/>
    <property type="molecule type" value="Genomic_DNA"/>
</dbReference>
<reference evidence="4 5" key="1">
    <citation type="submission" date="2018-09" db="EMBL/GenBank/DDBJ databases">
        <title>Genomic Encyclopedia of Archaeal and Bacterial Type Strains, Phase II (KMG-II): from individual species to whole genera.</title>
        <authorList>
            <person name="Goeker M."/>
        </authorList>
    </citation>
    <scope>NUCLEOTIDE SEQUENCE [LARGE SCALE GENOMIC DNA]</scope>
    <source>
        <strain evidence="4 5">DSM 27148</strain>
    </source>
</reference>
<comment type="caution">
    <text evidence="4">The sequence shown here is derived from an EMBL/GenBank/DDBJ whole genome shotgun (WGS) entry which is preliminary data.</text>
</comment>
<dbReference type="Pfam" id="PF16344">
    <property type="entry name" value="FecR_C"/>
    <property type="match status" value="1"/>
</dbReference>
<dbReference type="InterPro" id="IPR006860">
    <property type="entry name" value="FecR"/>
</dbReference>
<evidence type="ECO:0000259" key="3">
    <source>
        <dbReference type="Pfam" id="PF16344"/>
    </source>
</evidence>
<feature type="domain" description="FecR protein" evidence="2">
    <location>
        <begin position="97"/>
        <end position="180"/>
    </location>
</feature>
<protein>
    <submittedName>
        <fullName evidence="4">FecR family protein</fullName>
    </submittedName>
</protein>
<sequence length="299" mass="34036">MFEASKISLFSALLVLPNSENRIEQVIRAYSIPARKDKHAAYKETLRKIEEGKRRRTEHGALLLSPVYRIAISTAASLILIFLLQLLLFSQTRFESTGQAASFRLPDQSRVVLSENSSISFPKYRWNRKIELQGEAYFEVKKGNKFIVKTDEGSVSVLGTRFLVTEKEDNLQVSCFEGKVLYANKKLEEEIPAGYSKEFKKDDLLTTQQIQSAYPTSALFSTNYSGENLQQVVSDLENFFQVKIQLQTAGSHFFSGNLETANLDSALKIISRSLDLHYSFKSNDEILLTEKQKSYEKKN</sequence>
<dbReference type="PANTHER" id="PTHR30273">
    <property type="entry name" value="PERIPLASMIC SIGNAL SENSOR AND SIGMA FACTOR ACTIVATOR FECR-RELATED"/>
    <property type="match status" value="1"/>
</dbReference>
<feature type="domain" description="Protein FecR C-terminal" evidence="3">
    <location>
        <begin position="225"/>
        <end position="287"/>
    </location>
</feature>
<evidence type="ECO:0000259" key="2">
    <source>
        <dbReference type="Pfam" id="PF04773"/>
    </source>
</evidence>
<name>A0A419W6S1_9BACT</name>
<evidence type="ECO:0000313" key="5">
    <source>
        <dbReference type="Proteomes" id="UP000283387"/>
    </source>
</evidence>
<dbReference type="Gene3D" id="3.55.50.30">
    <property type="match status" value="1"/>
</dbReference>
<dbReference type="PANTHER" id="PTHR30273:SF2">
    <property type="entry name" value="PROTEIN FECR"/>
    <property type="match status" value="1"/>
</dbReference>